<evidence type="ECO:0000313" key="2">
    <source>
        <dbReference type="EMBL" id="MFH4980845.1"/>
    </source>
</evidence>
<evidence type="ECO:0000256" key="1">
    <source>
        <dbReference type="SAM" id="MobiDB-lite"/>
    </source>
</evidence>
<proteinExistence type="predicted"/>
<feature type="compositionally biased region" description="Polar residues" evidence="1">
    <location>
        <begin position="113"/>
        <end position="126"/>
    </location>
</feature>
<dbReference type="Proteomes" id="UP001608902">
    <property type="component" value="Unassembled WGS sequence"/>
</dbReference>
<feature type="region of interest" description="Disordered" evidence="1">
    <location>
        <begin position="107"/>
        <end position="126"/>
    </location>
</feature>
<protein>
    <submittedName>
        <fullName evidence="2">Uncharacterized protein</fullName>
    </submittedName>
</protein>
<sequence length="126" mass="14358">MHHKAKEIFNSAKLNLWDFSTNNPLPREITSSPDCHEATVMKMFGLIWDTAADKLELERQQLSMTSISINVLVCFIAQHFDPHSTVCSHSLPYKCLLKDITKQSPAGDDLMPTDSQKQWNGTKLIW</sequence>
<evidence type="ECO:0000313" key="3">
    <source>
        <dbReference type="Proteomes" id="UP001608902"/>
    </source>
</evidence>
<gene>
    <name evidence="2" type="ORF">AB6A40_007554</name>
</gene>
<reference evidence="2 3" key="1">
    <citation type="submission" date="2024-08" db="EMBL/GenBank/DDBJ databases">
        <title>Gnathostoma spinigerum genome.</title>
        <authorList>
            <person name="Gonzalez-Bertolin B."/>
            <person name="Monzon S."/>
            <person name="Zaballos A."/>
            <person name="Jimenez P."/>
            <person name="Dekumyoy P."/>
            <person name="Varona S."/>
            <person name="Cuesta I."/>
            <person name="Sumanam S."/>
            <person name="Adisakwattana P."/>
            <person name="Gasser R.B."/>
            <person name="Hernandez-Gonzalez A."/>
            <person name="Young N.D."/>
            <person name="Perteguer M.J."/>
        </authorList>
    </citation>
    <scope>NUCLEOTIDE SEQUENCE [LARGE SCALE GENOMIC DNA]</scope>
    <source>
        <strain evidence="2">AL3</strain>
        <tissue evidence="2">Liver</tissue>
    </source>
</reference>
<keyword evidence="3" id="KW-1185">Reference proteome</keyword>
<accession>A0ABD6EMT0</accession>
<dbReference type="AlphaFoldDB" id="A0ABD6EMT0"/>
<comment type="caution">
    <text evidence="2">The sequence shown here is derived from an EMBL/GenBank/DDBJ whole genome shotgun (WGS) entry which is preliminary data.</text>
</comment>
<organism evidence="2 3">
    <name type="scientific">Gnathostoma spinigerum</name>
    <dbReference type="NCBI Taxonomy" id="75299"/>
    <lineage>
        <taxon>Eukaryota</taxon>
        <taxon>Metazoa</taxon>
        <taxon>Ecdysozoa</taxon>
        <taxon>Nematoda</taxon>
        <taxon>Chromadorea</taxon>
        <taxon>Rhabditida</taxon>
        <taxon>Spirurina</taxon>
        <taxon>Gnathostomatomorpha</taxon>
        <taxon>Gnathostomatoidea</taxon>
        <taxon>Gnathostomatidae</taxon>
        <taxon>Gnathostoma</taxon>
    </lineage>
</organism>
<dbReference type="EMBL" id="JBGFUD010006189">
    <property type="protein sequence ID" value="MFH4980845.1"/>
    <property type="molecule type" value="Genomic_DNA"/>
</dbReference>
<name>A0ABD6EMT0_9BILA</name>